<evidence type="ECO:0000256" key="8">
    <source>
        <dbReference type="ARBA" id="ARBA00022989"/>
    </source>
</evidence>
<evidence type="ECO:0000256" key="12">
    <source>
        <dbReference type="SAM" id="Phobius"/>
    </source>
</evidence>
<organism evidence="14 15">
    <name type="scientific">Anolis carolinensis</name>
    <name type="common">Green anole</name>
    <name type="synonym">American chameleon</name>
    <dbReference type="NCBI Taxonomy" id="28377"/>
    <lineage>
        <taxon>Eukaryota</taxon>
        <taxon>Metazoa</taxon>
        <taxon>Chordata</taxon>
        <taxon>Craniata</taxon>
        <taxon>Vertebrata</taxon>
        <taxon>Euteleostomi</taxon>
        <taxon>Lepidosauria</taxon>
        <taxon>Squamata</taxon>
        <taxon>Bifurcata</taxon>
        <taxon>Unidentata</taxon>
        <taxon>Episquamata</taxon>
        <taxon>Toxicofera</taxon>
        <taxon>Iguania</taxon>
        <taxon>Dactyloidae</taxon>
        <taxon>Anolis</taxon>
    </lineage>
</organism>
<evidence type="ECO:0000256" key="9">
    <source>
        <dbReference type="ARBA" id="ARBA00023065"/>
    </source>
</evidence>
<dbReference type="SMART" id="SM00225">
    <property type="entry name" value="BTB"/>
    <property type="match status" value="1"/>
</dbReference>
<dbReference type="PRINTS" id="PR01491">
    <property type="entry name" value="KVCHANNEL"/>
</dbReference>
<evidence type="ECO:0000256" key="1">
    <source>
        <dbReference type="ARBA" id="ARBA00004141"/>
    </source>
</evidence>
<dbReference type="PRINTS" id="PR00169">
    <property type="entry name" value="KCHANNEL"/>
</dbReference>
<dbReference type="PRINTS" id="PR01498">
    <property type="entry name" value="SHAWCHANNEL"/>
</dbReference>
<dbReference type="InterPro" id="IPR000210">
    <property type="entry name" value="BTB/POZ_dom"/>
</dbReference>
<evidence type="ECO:0000256" key="6">
    <source>
        <dbReference type="ARBA" id="ARBA00022882"/>
    </source>
</evidence>
<comment type="subcellular location">
    <subcellularLocation>
        <location evidence="1">Membrane</location>
        <topology evidence="1">Multi-pass membrane protein</topology>
    </subcellularLocation>
</comment>
<dbReference type="GO" id="GO:0008076">
    <property type="term" value="C:voltage-gated potassium channel complex"/>
    <property type="evidence" value="ECO:0000318"/>
    <property type="project" value="GO_Central"/>
</dbReference>
<dbReference type="PANTHER" id="PTHR11537:SF235">
    <property type="entry name" value="POTASSIUM VOLTAGE-GATED CHANNEL SUBFAMILY C MEMBER 1-LIKE"/>
    <property type="match status" value="1"/>
</dbReference>
<evidence type="ECO:0000256" key="11">
    <source>
        <dbReference type="ARBA" id="ARBA00023303"/>
    </source>
</evidence>
<keyword evidence="10 12" id="KW-0472">Membrane</keyword>
<sequence>MGRDINKASIVHSEPPYPVLEPRYGRIYIKTAFRMLPFSCRPIQETSKMKSNQEKVTLNIGGVRFQTYLSTLQAFPGTKLCRLTEPQAFSSLDYDSNRKEFFFDRNANLFEEVLNYYRTKHLHCPGDVCESVWEEEMAFWGIQGAAFAPCCGQALKKADEPTVLDEEEEEDVQGLLEQAQGNRNSCRARWQPKIWALFEKPRSSFSAKCLAAAFLFFNISICILSLLISSNMGRIYQHQKTNDSPKQILRALFYLELSCVLWFTLEFIIRATFCPNKKKFLMNPLNIADFLSLFPAYIEVISRVTSSRSLYWSSFFRVLYFSKLLKMLKLLEAPVMFRVLSYTSRSLLRETLILLMVFVLEIIFFGILVFYAEFIQEDPESFFGNLFSSFWWAAITLTTVGYGDIYPYSTCSRIIGICVALSGILTIAVPTALFYIKFKGCYDAAVVKEKVKQMKKTPPALRSSRKVPAIGSIAKLPGRFWCFGSSGFHIRSGPFNPTPAKVED</sequence>
<evidence type="ECO:0000259" key="13">
    <source>
        <dbReference type="SMART" id="SM00225"/>
    </source>
</evidence>
<reference evidence="14" key="2">
    <citation type="submission" date="2025-08" db="UniProtKB">
        <authorList>
            <consortium name="Ensembl"/>
        </authorList>
    </citation>
    <scope>IDENTIFICATION</scope>
</reference>
<evidence type="ECO:0000256" key="10">
    <source>
        <dbReference type="ARBA" id="ARBA00023136"/>
    </source>
</evidence>
<dbReference type="GO" id="GO:0045211">
    <property type="term" value="C:postsynaptic membrane"/>
    <property type="evidence" value="ECO:0000318"/>
    <property type="project" value="GO_Central"/>
</dbReference>
<dbReference type="GO" id="GO:0071805">
    <property type="term" value="P:potassium ion transmembrane transport"/>
    <property type="evidence" value="ECO:0000318"/>
    <property type="project" value="GO_Central"/>
</dbReference>
<dbReference type="InterPro" id="IPR003968">
    <property type="entry name" value="K_chnl_volt-dep_Kv"/>
</dbReference>
<dbReference type="GO" id="GO:0042734">
    <property type="term" value="C:presynaptic membrane"/>
    <property type="evidence" value="ECO:0000318"/>
    <property type="project" value="GO_Central"/>
</dbReference>
<keyword evidence="9" id="KW-0406">Ion transport</keyword>
<dbReference type="Bgee" id="ENSACAG00000003744">
    <property type="expression patterns" value="Expressed in heart and 8 other cell types or tissues"/>
</dbReference>
<dbReference type="Gene3D" id="1.10.287.70">
    <property type="match status" value="1"/>
</dbReference>
<feature type="transmembrane region" description="Helical" evidence="12">
    <location>
        <begin position="383"/>
        <end position="402"/>
    </location>
</feature>
<dbReference type="FunFam" id="3.30.710.10:FF:000283">
    <property type="entry name" value="Uncharacterized protein"/>
    <property type="match status" value="1"/>
</dbReference>
<dbReference type="InterPro" id="IPR005821">
    <property type="entry name" value="Ion_trans_dom"/>
</dbReference>
<reference evidence="14" key="3">
    <citation type="submission" date="2025-09" db="UniProtKB">
        <authorList>
            <consortium name="Ensembl"/>
        </authorList>
    </citation>
    <scope>IDENTIFICATION</scope>
</reference>
<evidence type="ECO:0000256" key="4">
    <source>
        <dbReference type="ARBA" id="ARBA00022692"/>
    </source>
</evidence>
<name>A0A803TL48_ANOCA</name>
<evidence type="ECO:0000256" key="5">
    <source>
        <dbReference type="ARBA" id="ARBA00022826"/>
    </source>
</evidence>
<evidence type="ECO:0000256" key="7">
    <source>
        <dbReference type="ARBA" id="ARBA00022958"/>
    </source>
</evidence>
<dbReference type="Proteomes" id="UP000001646">
    <property type="component" value="Unplaced"/>
</dbReference>
<feature type="transmembrane region" description="Helical" evidence="12">
    <location>
        <begin position="352"/>
        <end position="371"/>
    </location>
</feature>
<proteinExistence type="predicted"/>
<keyword evidence="15" id="KW-1185">Reference proteome</keyword>
<reference evidence="14" key="1">
    <citation type="submission" date="2009-12" db="EMBL/GenBank/DDBJ databases">
        <title>The Genome Sequence of Anolis carolinensis (Green Anole Lizard).</title>
        <authorList>
            <consortium name="The Genome Sequencing Platform"/>
            <person name="Di Palma F."/>
            <person name="Alfoldi J."/>
            <person name="Heiman D."/>
            <person name="Young S."/>
            <person name="Grabherr M."/>
            <person name="Johnson J."/>
            <person name="Lander E.S."/>
            <person name="Lindblad-Toh K."/>
        </authorList>
    </citation>
    <scope>NUCLEOTIDE SEQUENCE [LARGE SCALE GENOMIC DNA]</scope>
    <source>
        <strain evidence="14">JBL SC #1</strain>
    </source>
</reference>
<dbReference type="GO" id="GO:0001508">
    <property type="term" value="P:action potential"/>
    <property type="evidence" value="ECO:0000318"/>
    <property type="project" value="GO_Central"/>
</dbReference>
<accession>A0A803TL48</accession>
<dbReference type="AlphaFoldDB" id="A0A803TL48"/>
<dbReference type="GeneTree" id="ENSGT00940000166548"/>
<keyword evidence="7" id="KW-0630">Potassium</keyword>
<dbReference type="Gene3D" id="1.20.120.350">
    <property type="entry name" value="Voltage-gated potassium channels. Chain C"/>
    <property type="match status" value="1"/>
</dbReference>
<evidence type="ECO:0000256" key="3">
    <source>
        <dbReference type="ARBA" id="ARBA00022538"/>
    </source>
</evidence>
<dbReference type="GO" id="GO:0005251">
    <property type="term" value="F:delayed rectifier potassium channel activity"/>
    <property type="evidence" value="ECO:0000318"/>
    <property type="project" value="GO_Central"/>
</dbReference>
<feature type="transmembrane region" description="Helical" evidence="12">
    <location>
        <begin position="414"/>
        <end position="436"/>
    </location>
</feature>
<feature type="transmembrane region" description="Helical" evidence="12">
    <location>
        <begin position="248"/>
        <end position="268"/>
    </location>
</feature>
<dbReference type="InterPro" id="IPR003131">
    <property type="entry name" value="T1-type_BTB"/>
</dbReference>
<feature type="domain" description="BTB" evidence="13">
    <location>
        <begin position="54"/>
        <end position="157"/>
    </location>
</feature>
<dbReference type="GO" id="GO:0043679">
    <property type="term" value="C:axon terminus"/>
    <property type="evidence" value="ECO:0000318"/>
    <property type="project" value="GO_Central"/>
</dbReference>
<dbReference type="InterPro" id="IPR027359">
    <property type="entry name" value="Volt_channel_dom_sf"/>
</dbReference>
<dbReference type="InterPro" id="IPR003974">
    <property type="entry name" value="K_chnl_volt-dep_Kv3"/>
</dbReference>
<dbReference type="Pfam" id="PF00520">
    <property type="entry name" value="Ion_trans"/>
    <property type="match status" value="1"/>
</dbReference>
<keyword evidence="4 12" id="KW-0812">Transmembrane</keyword>
<dbReference type="FunFam" id="1.10.287.70:FF:000028">
    <property type="entry name" value="potassium voltage-gated channel subfamily D member 3"/>
    <property type="match status" value="1"/>
</dbReference>
<evidence type="ECO:0000313" key="14">
    <source>
        <dbReference type="Ensembl" id="ENSACAP00000035938.1"/>
    </source>
</evidence>
<protein>
    <recommendedName>
        <fullName evidence="13">BTB domain-containing protein</fullName>
    </recommendedName>
</protein>
<feature type="transmembrane region" description="Helical" evidence="12">
    <location>
        <begin position="209"/>
        <end position="228"/>
    </location>
</feature>
<dbReference type="InParanoid" id="A0A803TL48"/>
<keyword evidence="3" id="KW-0633">Potassium transport</keyword>
<keyword evidence="2" id="KW-0813">Transport</keyword>
<dbReference type="Pfam" id="PF02214">
    <property type="entry name" value="BTB_2"/>
    <property type="match status" value="1"/>
</dbReference>
<dbReference type="GO" id="GO:0032590">
    <property type="term" value="C:dendrite membrane"/>
    <property type="evidence" value="ECO:0000318"/>
    <property type="project" value="GO_Central"/>
</dbReference>
<dbReference type="InterPro" id="IPR028325">
    <property type="entry name" value="VG_K_chnl"/>
</dbReference>
<dbReference type="InterPro" id="IPR011333">
    <property type="entry name" value="SKP1/BTB/POZ_sf"/>
</dbReference>
<gene>
    <name evidence="14" type="primary">LOC100554317</name>
</gene>
<keyword evidence="11" id="KW-0407">Ion channel</keyword>
<keyword evidence="8 12" id="KW-1133">Transmembrane helix</keyword>
<dbReference type="Ensembl" id="ENSACAT00000052964.1">
    <property type="protein sequence ID" value="ENSACAP00000035938.1"/>
    <property type="gene ID" value="ENSACAG00000003744.4"/>
</dbReference>
<dbReference type="SUPFAM" id="SSF54695">
    <property type="entry name" value="POZ domain"/>
    <property type="match status" value="1"/>
</dbReference>
<keyword evidence="6" id="KW-0851">Voltage-gated channel</keyword>
<evidence type="ECO:0000313" key="15">
    <source>
        <dbReference type="Proteomes" id="UP000001646"/>
    </source>
</evidence>
<evidence type="ECO:0000256" key="2">
    <source>
        <dbReference type="ARBA" id="ARBA00022448"/>
    </source>
</evidence>
<dbReference type="Gene3D" id="3.30.710.10">
    <property type="entry name" value="Potassium Channel Kv1.1, Chain A"/>
    <property type="match status" value="1"/>
</dbReference>
<dbReference type="GO" id="GO:0032809">
    <property type="term" value="C:neuronal cell body membrane"/>
    <property type="evidence" value="ECO:0000318"/>
    <property type="project" value="GO_Central"/>
</dbReference>
<dbReference type="GO" id="GO:0051260">
    <property type="term" value="P:protein homooligomerization"/>
    <property type="evidence" value="ECO:0007669"/>
    <property type="project" value="InterPro"/>
</dbReference>
<dbReference type="SUPFAM" id="SSF81324">
    <property type="entry name" value="Voltage-gated potassium channels"/>
    <property type="match status" value="1"/>
</dbReference>
<keyword evidence="5" id="KW-0631">Potassium channel</keyword>
<dbReference type="PANTHER" id="PTHR11537">
    <property type="entry name" value="VOLTAGE-GATED POTASSIUM CHANNEL"/>
    <property type="match status" value="1"/>
</dbReference>